<evidence type="ECO:0000313" key="3">
    <source>
        <dbReference type="Proteomes" id="UP001595681"/>
    </source>
</evidence>
<dbReference type="Proteomes" id="UP001595681">
    <property type="component" value="Unassembled WGS sequence"/>
</dbReference>
<gene>
    <name evidence="2" type="ORF">ACFOKF_08830</name>
</gene>
<keyword evidence="1" id="KW-1133">Transmembrane helix</keyword>
<dbReference type="RefSeq" id="WP_298395098.1">
    <property type="nucleotide sequence ID" value="NZ_JBHRVU010000004.1"/>
</dbReference>
<reference evidence="3" key="1">
    <citation type="journal article" date="2019" name="Int. J. Syst. Evol. Microbiol.">
        <title>The Global Catalogue of Microorganisms (GCM) 10K type strain sequencing project: providing services to taxonomists for standard genome sequencing and annotation.</title>
        <authorList>
            <consortium name="The Broad Institute Genomics Platform"/>
            <consortium name="The Broad Institute Genome Sequencing Center for Infectious Disease"/>
            <person name="Wu L."/>
            <person name="Ma J."/>
        </authorList>
    </citation>
    <scope>NUCLEOTIDE SEQUENCE [LARGE SCALE GENOMIC DNA]</scope>
    <source>
        <strain evidence="3">CCM 7491</strain>
    </source>
</reference>
<comment type="caution">
    <text evidence="2">The sequence shown here is derived from an EMBL/GenBank/DDBJ whole genome shotgun (WGS) entry which is preliminary data.</text>
</comment>
<keyword evidence="1" id="KW-0472">Membrane</keyword>
<dbReference type="EMBL" id="JBHRVU010000004">
    <property type="protein sequence ID" value="MFC3441301.1"/>
    <property type="molecule type" value="Genomic_DNA"/>
</dbReference>
<organism evidence="2 3">
    <name type="scientific">Sphingobium rhizovicinum</name>
    <dbReference type="NCBI Taxonomy" id="432308"/>
    <lineage>
        <taxon>Bacteria</taxon>
        <taxon>Pseudomonadati</taxon>
        <taxon>Pseudomonadota</taxon>
        <taxon>Alphaproteobacteria</taxon>
        <taxon>Sphingomonadales</taxon>
        <taxon>Sphingomonadaceae</taxon>
        <taxon>Sphingobium</taxon>
    </lineage>
</organism>
<evidence type="ECO:0000256" key="1">
    <source>
        <dbReference type="SAM" id="Phobius"/>
    </source>
</evidence>
<accession>A0ABV7NE63</accession>
<keyword evidence="1" id="KW-0812">Transmembrane</keyword>
<evidence type="ECO:0000313" key="2">
    <source>
        <dbReference type="EMBL" id="MFC3441301.1"/>
    </source>
</evidence>
<proteinExistence type="predicted"/>
<keyword evidence="3" id="KW-1185">Reference proteome</keyword>
<name>A0ABV7NE63_9SPHN</name>
<protein>
    <submittedName>
        <fullName evidence="2">Uncharacterized protein</fullName>
    </submittedName>
</protein>
<sequence>MHSDDEDEPTGLIAAIRARSGVILGVIGLIGWCAMVWFMFGDVL</sequence>
<feature type="transmembrane region" description="Helical" evidence="1">
    <location>
        <begin position="21"/>
        <end position="40"/>
    </location>
</feature>